<accession>A0A317XWB0</accession>
<organism evidence="1 2">
    <name type="scientific">Testicularia cyperi</name>
    <dbReference type="NCBI Taxonomy" id="1882483"/>
    <lineage>
        <taxon>Eukaryota</taxon>
        <taxon>Fungi</taxon>
        <taxon>Dikarya</taxon>
        <taxon>Basidiomycota</taxon>
        <taxon>Ustilaginomycotina</taxon>
        <taxon>Ustilaginomycetes</taxon>
        <taxon>Ustilaginales</taxon>
        <taxon>Anthracoideaceae</taxon>
        <taxon>Testicularia</taxon>
    </lineage>
</organism>
<keyword evidence="2" id="KW-1185">Reference proteome</keyword>
<evidence type="ECO:0000313" key="1">
    <source>
        <dbReference type="EMBL" id="PWZ02544.1"/>
    </source>
</evidence>
<name>A0A317XWB0_9BASI</name>
<sequence length="71" mass="7507">MSMLKLQTPSECRTAAMQLCWSASAGPTTVSLLPDHVLDCHTGFVAGCPAAEKSCIFRQTGPATNPDCSTY</sequence>
<proteinExistence type="predicted"/>
<reference evidence="1 2" key="1">
    <citation type="journal article" date="2018" name="Mol. Biol. Evol.">
        <title>Broad Genomic Sampling Reveals a Smut Pathogenic Ancestry of the Fungal Clade Ustilaginomycotina.</title>
        <authorList>
            <person name="Kijpornyongpan T."/>
            <person name="Mondo S.J."/>
            <person name="Barry K."/>
            <person name="Sandor L."/>
            <person name="Lee J."/>
            <person name="Lipzen A."/>
            <person name="Pangilinan J."/>
            <person name="LaButti K."/>
            <person name="Hainaut M."/>
            <person name="Henrissat B."/>
            <person name="Grigoriev I.V."/>
            <person name="Spatafora J.W."/>
            <person name="Aime M.C."/>
        </authorList>
    </citation>
    <scope>NUCLEOTIDE SEQUENCE [LARGE SCALE GENOMIC DNA]</scope>
    <source>
        <strain evidence="1 2">MCA 3645</strain>
    </source>
</reference>
<gene>
    <name evidence="1" type="ORF">BCV70DRAFT_196784</name>
</gene>
<dbReference type="AlphaFoldDB" id="A0A317XWB0"/>
<evidence type="ECO:0000313" key="2">
    <source>
        <dbReference type="Proteomes" id="UP000246740"/>
    </source>
</evidence>
<dbReference type="EMBL" id="KZ819188">
    <property type="protein sequence ID" value="PWZ02544.1"/>
    <property type="molecule type" value="Genomic_DNA"/>
</dbReference>
<dbReference type="InParanoid" id="A0A317XWB0"/>
<dbReference type="Proteomes" id="UP000246740">
    <property type="component" value="Unassembled WGS sequence"/>
</dbReference>
<protein>
    <submittedName>
        <fullName evidence="1">Uncharacterized protein</fullName>
    </submittedName>
</protein>